<dbReference type="EMBL" id="CM041537">
    <property type="protein sequence ID" value="KAI3369593.1"/>
    <property type="molecule type" value="Genomic_DNA"/>
</dbReference>
<name>A0ACB8WSB6_9TELE</name>
<dbReference type="Proteomes" id="UP000831701">
    <property type="component" value="Chromosome 7"/>
</dbReference>
<sequence length="184" mass="20430">MKLRYLGRPPSCCLTLVSSSTPSSTCWEKEETPPARRQPSPPPPVRSSARWARPLPPRSRRPPETLSSERKHFSLHAYTDYISEEEKQKVELMLAFLTEESKQAAASTAVSIFIVIIVIIVSSCFLYQQSVKDDVHDKKETIGSCQQETATARDVRATRSTSPGDEECPVNDGGSVCALLHDLL</sequence>
<proteinExistence type="predicted"/>
<reference evidence="1" key="1">
    <citation type="submission" date="2022-04" db="EMBL/GenBank/DDBJ databases">
        <title>Jade perch genome.</title>
        <authorList>
            <person name="Chao B."/>
        </authorList>
    </citation>
    <scope>NUCLEOTIDE SEQUENCE</scope>
    <source>
        <strain evidence="1">CB-2022</strain>
    </source>
</reference>
<protein>
    <submittedName>
        <fullName evidence="1">Uncharacterized protein</fullName>
    </submittedName>
</protein>
<keyword evidence="2" id="KW-1185">Reference proteome</keyword>
<gene>
    <name evidence="1" type="ORF">L3Q82_024479</name>
</gene>
<evidence type="ECO:0000313" key="2">
    <source>
        <dbReference type="Proteomes" id="UP000831701"/>
    </source>
</evidence>
<comment type="caution">
    <text evidence="1">The sequence shown here is derived from an EMBL/GenBank/DDBJ whole genome shotgun (WGS) entry which is preliminary data.</text>
</comment>
<evidence type="ECO:0000313" key="1">
    <source>
        <dbReference type="EMBL" id="KAI3369593.1"/>
    </source>
</evidence>
<accession>A0ACB8WSB6</accession>
<organism evidence="1 2">
    <name type="scientific">Scortum barcoo</name>
    <name type="common">barcoo grunter</name>
    <dbReference type="NCBI Taxonomy" id="214431"/>
    <lineage>
        <taxon>Eukaryota</taxon>
        <taxon>Metazoa</taxon>
        <taxon>Chordata</taxon>
        <taxon>Craniata</taxon>
        <taxon>Vertebrata</taxon>
        <taxon>Euteleostomi</taxon>
        <taxon>Actinopterygii</taxon>
        <taxon>Neopterygii</taxon>
        <taxon>Teleostei</taxon>
        <taxon>Neoteleostei</taxon>
        <taxon>Acanthomorphata</taxon>
        <taxon>Eupercaria</taxon>
        <taxon>Centrarchiformes</taxon>
        <taxon>Terapontoidei</taxon>
        <taxon>Terapontidae</taxon>
        <taxon>Scortum</taxon>
    </lineage>
</organism>